<evidence type="ECO:0000256" key="1">
    <source>
        <dbReference type="SAM" id="MobiDB-lite"/>
    </source>
</evidence>
<evidence type="ECO:0000313" key="2">
    <source>
        <dbReference type="EMBL" id="OGF20874.1"/>
    </source>
</evidence>
<proteinExistence type="predicted"/>
<dbReference type="Pfam" id="PF11617">
    <property type="entry name" value="Cu-binding_MopE"/>
    <property type="match status" value="7"/>
</dbReference>
<sequence>MPRKIEILVVLVVLVVGCSLVQRREQPPLLDSDGDGDADGDSDSDGDSDTDGDGDADVDGDADGDTDSDTDGDGDCPDNDSDGHTDEACGGDDWDDTNPTVYPDAPELCDDLDNDGDGTVDEGVNDCGGACLITANTPGSPCDGPDTDLCEDDAYECDGLNATVCSDGEENAEICNEEDDNCDGTVDEGCPCSDGDDRPCGKDEGECVAGTQTCDETGSWSGCAGEIGPIDEACNTLDDDCNGEVDEGENACGGVCELADRPDSPCDGSDSDLCADDVYECDGLNETVCSVGDDNAEICNSRDDDCNGEVDEGENACGGVCTLTNTPGNRCDGSDSDLCADDVYECDGANGTTCSIGTDTVEVCNGEVDEDCDGRINEGCTCTNEATLPCGTDVGECVVGTQTCRGGRWSDCEGGTGPADEICDSADNNCDGEVDEGDNACSGACELDNRPGSPCDGVDTDLCLDDEYECDDLNGTVCSTGADNVETCNGLDDDCDPATGCSCSGTAPDVPVAGLYISYYVPDRDREVGGPILHYMIAPEGGAGLWEEGEGCTFDGCSLLCPLIPVPAGRCVYFNIEVEGRAYPWACGPGGSDTYGRVGVYVDGTYRSNSTSSPAPGGPLGRRGCDFIACPSG</sequence>
<comment type="caution">
    <text evidence="2">The sequence shown here is derived from an EMBL/GenBank/DDBJ whole genome shotgun (WGS) entry which is preliminary data.</text>
</comment>
<feature type="compositionally biased region" description="Acidic residues" evidence="1">
    <location>
        <begin position="107"/>
        <end position="117"/>
    </location>
</feature>
<accession>A0A1F5S2F8</accession>
<dbReference type="AlphaFoldDB" id="A0A1F5S2F8"/>
<feature type="region of interest" description="Disordered" evidence="1">
    <location>
        <begin position="23"/>
        <end position="117"/>
    </location>
</feature>
<organism evidence="2 3">
    <name type="scientific">Candidatus Falkowbacteria bacterium RIFOXYA2_FULL_38_12</name>
    <dbReference type="NCBI Taxonomy" id="1797993"/>
    <lineage>
        <taxon>Bacteria</taxon>
        <taxon>Candidatus Falkowiibacteriota</taxon>
    </lineage>
</organism>
<evidence type="ECO:0000313" key="3">
    <source>
        <dbReference type="Proteomes" id="UP000177407"/>
    </source>
</evidence>
<protein>
    <submittedName>
        <fullName evidence="2">Uncharacterized protein</fullName>
    </submittedName>
</protein>
<name>A0A1F5S2F8_9BACT</name>
<dbReference type="InterPro" id="IPR021655">
    <property type="entry name" value="Put_metal-bd"/>
</dbReference>
<dbReference type="PROSITE" id="PS51257">
    <property type="entry name" value="PROKAR_LIPOPROTEIN"/>
    <property type="match status" value="1"/>
</dbReference>
<reference evidence="2 3" key="1">
    <citation type="journal article" date="2016" name="Nat. Commun.">
        <title>Thousands of microbial genomes shed light on interconnected biogeochemical processes in an aquifer system.</title>
        <authorList>
            <person name="Anantharaman K."/>
            <person name="Brown C.T."/>
            <person name="Hug L.A."/>
            <person name="Sharon I."/>
            <person name="Castelle C.J."/>
            <person name="Probst A.J."/>
            <person name="Thomas B.C."/>
            <person name="Singh A."/>
            <person name="Wilkins M.J."/>
            <person name="Karaoz U."/>
            <person name="Brodie E.L."/>
            <person name="Williams K.H."/>
            <person name="Hubbard S.S."/>
            <person name="Banfield J.F."/>
        </authorList>
    </citation>
    <scope>NUCLEOTIDE SEQUENCE [LARGE SCALE GENOMIC DNA]</scope>
</reference>
<gene>
    <name evidence="2" type="ORF">A2257_00100</name>
</gene>
<dbReference type="EMBL" id="MFGA01000019">
    <property type="protein sequence ID" value="OGF20874.1"/>
    <property type="molecule type" value="Genomic_DNA"/>
</dbReference>
<feature type="compositionally biased region" description="Acidic residues" evidence="1">
    <location>
        <begin position="32"/>
        <end position="80"/>
    </location>
</feature>
<dbReference type="Proteomes" id="UP000177407">
    <property type="component" value="Unassembled WGS sequence"/>
</dbReference>